<name>A0A0S4ISV8_BODSA</name>
<dbReference type="AlphaFoldDB" id="A0A0S4ISV8"/>
<dbReference type="GO" id="GO:0005524">
    <property type="term" value="F:ATP binding"/>
    <property type="evidence" value="ECO:0007669"/>
    <property type="project" value="UniProtKB-KW"/>
</dbReference>
<accession>A0A0S4ISV8</accession>
<evidence type="ECO:0000313" key="8">
    <source>
        <dbReference type="Proteomes" id="UP000051952"/>
    </source>
</evidence>
<evidence type="ECO:0000256" key="1">
    <source>
        <dbReference type="ARBA" id="ARBA00022679"/>
    </source>
</evidence>
<dbReference type="InterPro" id="IPR008271">
    <property type="entry name" value="Ser/Thr_kinase_AS"/>
</dbReference>
<dbReference type="OrthoDB" id="4062651at2759"/>
<evidence type="ECO:0000256" key="2">
    <source>
        <dbReference type="ARBA" id="ARBA00022741"/>
    </source>
</evidence>
<evidence type="ECO:0000313" key="7">
    <source>
        <dbReference type="EMBL" id="CUF08148.1"/>
    </source>
</evidence>
<feature type="domain" description="Protein kinase" evidence="6">
    <location>
        <begin position="358"/>
        <end position="625"/>
    </location>
</feature>
<keyword evidence="4" id="KW-0067">ATP-binding</keyword>
<evidence type="ECO:0000259" key="6">
    <source>
        <dbReference type="PROSITE" id="PS50011"/>
    </source>
</evidence>
<dbReference type="Proteomes" id="UP000051952">
    <property type="component" value="Unassembled WGS sequence"/>
</dbReference>
<gene>
    <name evidence="7" type="ORF">BSAL_59030</name>
</gene>
<dbReference type="PANTHER" id="PTHR43671">
    <property type="entry name" value="SERINE/THREONINE-PROTEIN KINASE NEK"/>
    <property type="match status" value="1"/>
</dbReference>
<reference evidence="8" key="1">
    <citation type="submission" date="2015-09" db="EMBL/GenBank/DDBJ databases">
        <authorList>
            <consortium name="Pathogen Informatics"/>
        </authorList>
    </citation>
    <scope>NUCLEOTIDE SEQUENCE [LARGE SCALE GENOMIC DNA]</scope>
    <source>
        <strain evidence="8">Lake Konstanz</strain>
    </source>
</reference>
<dbReference type="InterPro" id="IPR050660">
    <property type="entry name" value="NEK_Ser/Thr_kinase"/>
</dbReference>
<dbReference type="PROSITE" id="PS50011">
    <property type="entry name" value="PROTEIN_KINASE_DOM"/>
    <property type="match status" value="1"/>
</dbReference>
<feature type="region of interest" description="Disordered" evidence="5">
    <location>
        <begin position="176"/>
        <end position="225"/>
    </location>
</feature>
<evidence type="ECO:0000256" key="5">
    <source>
        <dbReference type="SAM" id="MobiDB-lite"/>
    </source>
</evidence>
<dbReference type="CDD" id="cd14014">
    <property type="entry name" value="STKc_PknB_like"/>
    <property type="match status" value="1"/>
</dbReference>
<keyword evidence="3 7" id="KW-0418">Kinase</keyword>
<protein>
    <submittedName>
        <fullName evidence="7">Protein kinase, putative</fullName>
    </submittedName>
</protein>
<dbReference type="SUPFAM" id="SSF56112">
    <property type="entry name" value="Protein kinase-like (PK-like)"/>
    <property type="match status" value="1"/>
</dbReference>
<dbReference type="Gene3D" id="1.10.510.10">
    <property type="entry name" value="Transferase(Phosphotransferase) domain 1"/>
    <property type="match status" value="1"/>
</dbReference>
<dbReference type="SMART" id="SM00220">
    <property type="entry name" value="S_TKc"/>
    <property type="match status" value="1"/>
</dbReference>
<dbReference type="Pfam" id="PF00069">
    <property type="entry name" value="Pkinase"/>
    <property type="match status" value="1"/>
</dbReference>
<keyword evidence="8" id="KW-1185">Reference proteome</keyword>
<dbReference type="GO" id="GO:0004674">
    <property type="term" value="F:protein serine/threonine kinase activity"/>
    <property type="evidence" value="ECO:0007669"/>
    <property type="project" value="TreeGrafter"/>
</dbReference>
<dbReference type="PANTHER" id="PTHR43671:SF103">
    <property type="entry name" value="KINASE, PUTATIVE-RELATED"/>
    <property type="match status" value="1"/>
</dbReference>
<dbReference type="EMBL" id="CYKH01000238">
    <property type="protein sequence ID" value="CUF08148.1"/>
    <property type="molecule type" value="Genomic_DNA"/>
</dbReference>
<keyword evidence="1" id="KW-0808">Transferase</keyword>
<dbReference type="PROSITE" id="PS00108">
    <property type="entry name" value="PROTEIN_KINASE_ST"/>
    <property type="match status" value="1"/>
</dbReference>
<proteinExistence type="predicted"/>
<sequence length="642" mass="70255">MFQQCPHCKSTNLSLLYKPVLCIHCRLAVCNGCFDASTNRCRRCAPDPLRPGCGRCGTAVVDQTRCSTCQSLVCSNCVAYSTGNRIVCNGCPRPQEANSYHTASQAPAQFFCGRCRCPQQREAGYPPAHAEYCFGCARIICAGCTEGSLINGSFLCNHCCPYIQFDTIFPKAPPILRATQAPPQPTPQPQQPTFSNYATPAPAAAQPIAQPPQPQQPTFSTYTTPASAAAQPLAQTAASAASPKTSTVSVVLSSGVTIQMATDPTSLMRTFGLRLHQRVQCYLEDSEHPIPASVVGYTRSDVVITVESPTGQRWVAVDPGFLIRDVPQAQLSPTTPNASLSSTSSTALGYPQAQAWNFTSREYLAQGAQGQVHKCVTSDGRTVVTKEMKFALSDMASFQRQLDQARQIKHLRHNHLIQYLDVLESVDQSAATVTIITPFYNERDLREFVQRQELTIDEQHIASLILQVAGALEYLHTRNPPLVHRDVKPENILMCSNGEQALLMDLDTCKPANRAVTVGMGTMEYMSPEASGGAATTKSDIWSLGVVMYVLSALPEFVTLPKNGVELFLNESSWTDGEMRRAIILAIGRRSRSYSKTFVELVLKMLRRDPNQRPSAAEVTAELTLILENILLGQVVPMNWEL</sequence>
<dbReference type="InterPro" id="IPR000719">
    <property type="entry name" value="Prot_kinase_dom"/>
</dbReference>
<organism evidence="7 8">
    <name type="scientific">Bodo saltans</name>
    <name type="common">Flagellated protozoan</name>
    <dbReference type="NCBI Taxonomy" id="75058"/>
    <lineage>
        <taxon>Eukaryota</taxon>
        <taxon>Discoba</taxon>
        <taxon>Euglenozoa</taxon>
        <taxon>Kinetoplastea</taxon>
        <taxon>Metakinetoplastina</taxon>
        <taxon>Eubodonida</taxon>
        <taxon>Bodonidae</taxon>
        <taxon>Bodo</taxon>
    </lineage>
</organism>
<dbReference type="InterPro" id="IPR011009">
    <property type="entry name" value="Kinase-like_dom_sf"/>
</dbReference>
<keyword evidence="2" id="KW-0547">Nucleotide-binding</keyword>
<evidence type="ECO:0000256" key="4">
    <source>
        <dbReference type="ARBA" id="ARBA00022840"/>
    </source>
</evidence>
<dbReference type="VEuPathDB" id="TriTrypDB:BSAL_59030"/>
<evidence type="ECO:0000256" key="3">
    <source>
        <dbReference type="ARBA" id="ARBA00022777"/>
    </source>
</evidence>